<dbReference type="PANTHER" id="PTHR10696">
    <property type="entry name" value="GAMMA-BUTYROBETAINE HYDROXYLASE-RELATED"/>
    <property type="match status" value="1"/>
</dbReference>
<gene>
    <name evidence="6" type="ORF">AOZ06_41520</name>
</gene>
<comment type="cofactor">
    <cofactor evidence="1">
        <name>Fe(2+)</name>
        <dbReference type="ChEBI" id="CHEBI:29033"/>
    </cofactor>
</comment>
<organism evidence="6 7">
    <name type="scientific">Kibdelosporangium phytohabitans</name>
    <dbReference type="NCBI Taxonomy" id="860235"/>
    <lineage>
        <taxon>Bacteria</taxon>
        <taxon>Bacillati</taxon>
        <taxon>Actinomycetota</taxon>
        <taxon>Actinomycetes</taxon>
        <taxon>Pseudonocardiales</taxon>
        <taxon>Pseudonocardiaceae</taxon>
        <taxon>Kibdelosporangium</taxon>
    </lineage>
</organism>
<evidence type="ECO:0000256" key="3">
    <source>
        <dbReference type="ARBA" id="ARBA00023004"/>
    </source>
</evidence>
<reference evidence="6 7" key="1">
    <citation type="submission" date="2015-07" db="EMBL/GenBank/DDBJ databases">
        <title>Genome sequencing of Kibdelosporangium phytohabitans.</title>
        <authorList>
            <person name="Qin S."/>
            <person name="Xing K."/>
        </authorList>
    </citation>
    <scope>NUCLEOTIDE SEQUENCE [LARGE SCALE GENOMIC DNA]</scope>
    <source>
        <strain evidence="6 7">KLBMP1111</strain>
    </source>
</reference>
<evidence type="ECO:0000313" key="7">
    <source>
        <dbReference type="Proteomes" id="UP000063699"/>
    </source>
</evidence>
<dbReference type="SUPFAM" id="SSF51197">
    <property type="entry name" value="Clavaminate synthase-like"/>
    <property type="match status" value="1"/>
</dbReference>
<evidence type="ECO:0000256" key="1">
    <source>
        <dbReference type="ARBA" id="ARBA00001954"/>
    </source>
</evidence>
<dbReference type="PANTHER" id="PTHR10696:SF56">
    <property type="entry name" value="TAUD_TFDA-LIKE DOMAIN-CONTAINING PROTEIN"/>
    <property type="match status" value="1"/>
</dbReference>
<dbReference type="Gene3D" id="3.60.130.10">
    <property type="entry name" value="Clavaminate synthase-like"/>
    <property type="match status" value="1"/>
</dbReference>
<dbReference type="EMBL" id="CP012752">
    <property type="protein sequence ID" value="ALG15456.1"/>
    <property type="molecule type" value="Genomic_DNA"/>
</dbReference>
<keyword evidence="4" id="KW-0045">Antibiotic biosynthesis</keyword>
<dbReference type="GO" id="GO:0016491">
    <property type="term" value="F:oxidoreductase activity"/>
    <property type="evidence" value="ECO:0007669"/>
    <property type="project" value="UniProtKB-KW"/>
</dbReference>
<dbReference type="Pfam" id="PF02668">
    <property type="entry name" value="TauD"/>
    <property type="match status" value="1"/>
</dbReference>
<evidence type="ECO:0000256" key="4">
    <source>
        <dbReference type="ARBA" id="ARBA00023194"/>
    </source>
</evidence>
<evidence type="ECO:0000256" key="2">
    <source>
        <dbReference type="ARBA" id="ARBA00023002"/>
    </source>
</evidence>
<dbReference type="Proteomes" id="UP000063699">
    <property type="component" value="Chromosome"/>
</dbReference>
<evidence type="ECO:0000259" key="5">
    <source>
        <dbReference type="Pfam" id="PF02668"/>
    </source>
</evidence>
<dbReference type="STRING" id="860235.AOZ06_41520"/>
<name>A0A0N9IJ11_9PSEU</name>
<evidence type="ECO:0000313" key="6">
    <source>
        <dbReference type="EMBL" id="ALG15456.1"/>
    </source>
</evidence>
<keyword evidence="7" id="KW-1185">Reference proteome</keyword>
<protein>
    <recommendedName>
        <fullName evidence="5">TauD/TfdA-like domain-containing protein</fullName>
    </recommendedName>
</protein>
<sequence>MPVVGAQQRPDWLPAAVDELHAVVEQAGAVKVSGLDVRDRAGAVAAIRAVLPSPLSEREGFAPRDTYAPGVYSSSHWPQNQPMCMHHELSYTLQFPRLMAFCCVTPPTTGGVTALADARQVLAALPPDLVARFEQTGWMLTRNYNELLGTPWTQAFGGDRAQVEQYCRDNDIEFEWDASGGLRTRQRRQAVVKHPVTGERCWFNQIAFLNEWTMDPGIREYLTDEFGRDGLPFTTYFGDGTPLTPAMVDQINAVYEQNTVRHTWQRGDLLIVDNVRMAHSREPYDGEREIVVGMGAPATRG</sequence>
<dbReference type="InterPro" id="IPR042098">
    <property type="entry name" value="TauD-like_sf"/>
</dbReference>
<dbReference type="AlphaFoldDB" id="A0A0N9IJ11"/>
<keyword evidence="3" id="KW-0408">Iron</keyword>
<dbReference type="KEGG" id="kphy:AOZ06_41520"/>
<dbReference type="InterPro" id="IPR003819">
    <property type="entry name" value="TauD/TfdA-like"/>
</dbReference>
<dbReference type="InterPro" id="IPR050411">
    <property type="entry name" value="AlphaKG_dependent_hydroxylases"/>
</dbReference>
<proteinExistence type="predicted"/>
<feature type="domain" description="TauD/TfdA-like" evidence="5">
    <location>
        <begin position="11"/>
        <end position="292"/>
    </location>
</feature>
<keyword evidence="2" id="KW-0560">Oxidoreductase</keyword>
<accession>A0A0N9IJ11</accession>
<dbReference type="GO" id="GO:0017000">
    <property type="term" value="P:antibiotic biosynthetic process"/>
    <property type="evidence" value="ECO:0007669"/>
    <property type="project" value="UniProtKB-KW"/>
</dbReference>